<dbReference type="Ensembl" id="ENSTMTT00000027314.1">
    <property type="protein sequence ID" value="ENSTMTP00000026355.1"/>
    <property type="gene ID" value="ENSTMTG00000019275.1"/>
</dbReference>
<dbReference type="Proteomes" id="UP000472274">
    <property type="component" value="Unplaced"/>
</dbReference>
<evidence type="ECO:0000313" key="2">
    <source>
        <dbReference type="Proteomes" id="UP000472274"/>
    </source>
</evidence>
<organism evidence="1 2">
    <name type="scientific">Terrapene triunguis</name>
    <name type="common">Three-toed box turtle</name>
    <dbReference type="NCBI Taxonomy" id="2587831"/>
    <lineage>
        <taxon>Eukaryota</taxon>
        <taxon>Metazoa</taxon>
        <taxon>Chordata</taxon>
        <taxon>Craniata</taxon>
        <taxon>Vertebrata</taxon>
        <taxon>Euteleostomi</taxon>
        <taxon>Archelosauria</taxon>
        <taxon>Testudinata</taxon>
        <taxon>Testudines</taxon>
        <taxon>Cryptodira</taxon>
        <taxon>Durocryptodira</taxon>
        <taxon>Testudinoidea</taxon>
        <taxon>Emydidae</taxon>
        <taxon>Terrapene</taxon>
    </lineage>
</organism>
<dbReference type="InParanoid" id="A0A674JY75"/>
<reference evidence="1" key="1">
    <citation type="submission" date="2025-08" db="UniProtKB">
        <authorList>
            <consortium name="Ensembl"/>
        </authorList>
    </citation>
    <scope>IDENTIFICATION</scope>
</reference>
<proteinExistence type="predicted"/>
<sequence length="134" mass="14213">MELGRHGGIDTLVSNVAVNPFFGSTLHTSEDVGTSLVVTHMEKGVRVWGEHMGGRGHEGAPGLSSLAHSLSLCRGSGLAVLILPPPPQVLGLYSVSKTVLPGLTKALIKFSSAMSLWKDEAVKEKMLKNLRVKS</sequence>
<protein>
    <submittedName>
        <fullName evidence="1">Uncharacterized protein</fullName>
    </submittedName>
</protein>
<keyword evidence="2" id="KW-1185">Reference proteome</keyword>
<evidence type="ECO:0000313" key="1">
    <source>
        <dbReference type="Ensembl" id="ENSTMTP00000026355.1"/>
    </source>
</evidence>
<accession>A0A674JY75</accession>
<dbReference type="AlphaFoldDB" id="A0A674JY75"/>
<reference evidence="1" key="2">
    <citation type="submission" date="2025-09" db="UniProtKB">
        <authorList>
            <consortium name="Ensembl"/>
        </authorList>
    </citation>
    <scope>IDENTIFICATION</scope>
</reference>
<name>A0A674JY75_9SAUR</name>